<dbReference type="SUPFAM" id="SSF57701">
    <property type="entry name" value="Zn2/Cys6 DNA-binding domain"/>
    <property type="match status" value="1"/>
</dbReference>
<evidence type="ECO:0000256" key="1">
    <source>
        <dbReference type="ARBA" id="ARBA00022723"/>
    </source>
</evidence>
<evidence type="ECO:0000256" key="2">
    <source>
        <dbReference type="ARBA" id="ARBA00022833"/>
    </source>
</evidence>
<protein>
    <recommendedName>
        <fullName evidence="13">C6 transcription factor RegA</fullName>
    </recommendedName>
</protein>
<dbReference type="GO" id="GO:0008270">
    <property type="term" value="F:zinc ion binding"/>
    <property type="evidence" value="ECO:0007669"/>
    <property type="project" value="UniProtKB-KW"/>
</dbReference>
<dbReference type="InterPro" id="IPR013087">
    <property type="entry name" value="Znf_C2H2_type"/>
</dbReference>
<sequence length="964" mass="107052">MDATQQALIAFGNNNTIELSGSSTSPHHDGTDTNPFSCNICKRSYMRVDHLARHYRSHTHEKPFGCDICGKSFARSDLLKRHANGHNQDESGRGLKNPTKPAHPRVFQACVACAEAKLRCEGTSPCGRCKKKGMSCAYAQSRSRRSMDSTRHRYASRSSVSSDTIAPSTFQMPVPSQQGQCQPSHTHVSPLAQQPHSDMMMVPVTANPMPTAASATDHSILDPTQLPDVPSFEQGDRAANLGELSDGMVESAMMRMGSPFHQADPSPMSFDDVPFLDFLRHVMTPAPNNDVRPLSSDAIQPYSRNLLDFNGDHAFDIDLNGFAPNLFIPNQVSQFSTVRFDGDEPLPSKGGYSTPGNVLRGSITLGEQAFRDSIWLWTPTLGDIGNAEQANLSLPFDHSILETEGIDPAPIPEQLSLASRDSILALILSTCNATIYPRVVSCFPSQAMLTRLLNISLIHHLRGDDSWIHPGTLSINEEIPEFLAAMIASGATTCRVPEIRKLGFAIQEAVRMAMPERFESDNRNTRKLRMLQSYALHLNVSLWSGDRRKMEIAESFALPLVTMMRRAGQFRRHRHPETVPQESDDERTTDSKWRAWAEAESFKRLGLHLFFRDAQSSTSLLTQPLISYSELSADLPYSRDLWLAKTAGDWKSLYLAKRDQIDDRLPSIRHCIDDTSVIFRFGHVVDVQMTLALVLSSIWALIWQYRQMKETLNVNNKGDSRINGMTANSLYQETTRLIQHLRLNATEWEGSMTPPSTLLRELCLMHLHVSLEDVQLLAGKEGEEEARKVFPLLKVWAESAESRQALFHAGQILRAAKQYPNGMLREASAVAVYHASLAFWAYAVLGKAVTATESPLSNFASQPTPSPDDKIAGHVRLDGEDGPELQRFLVLGRGVPSIRRYLEGEKSNGKPDVPLTDPVATMAAITDLLRKKNWGDERSCPPLVTNLNKLMKSLGGAAAAVRKR</sequence>
<dbReference type="Pfam" id="PF04082">
    <property type="entry name" value="Fungal_trans"/>
    <property type="match status" value="1"/>
</dbReference>
<keyword evidence="3" id="KW-0805">Transcription regulation</keyword>
<dbReference type="STRING" id="1442369.A0A0D2I2I8"/>
<evidence type="ECO:0000256" key="5">
    <source>
        <dbReference type="ARBA" id="ARBA00023163"/>
    </source>
</evidence>
<dbReference type="Gene3D" id="4.10.240.10">
    <property type="entry name" value="Zn(2)-C6 fungal-type DNA-binding domain"/>
    <property type="match status" value="1"/>
</dbReference>
<organism evidence="11 12">
    <name type="scientific">Rhinocladiella mackenziei CBS 650.93</name>
    <dbReference type="NCBI Taxonomy" id="1442369"/>
    <lineage>
        <taxon>Eukaryota</taxon>
        <taxon>Fungi</taxon>
        <taxon>Dikarya</taxon>
        <taxon>Ascomycota</taxon>
        <taxon>Pezizomycotina</taxon>
        <taxon>Eurotiomycetes</taxon>
        <taxon>Chaetothyriomycetidae</taxon>
        <taxon>Chaetothyriales</taxon>
        <taxon>Herpotrichiellaceae</taxon>
        <taxon>Rhinocladiella</taxon>
    </lineage>
</organism>
<dbReference type="EMBL" id="KN847484">
    <property type="protein sequence ID" value="KIW99953.1"/>
    <property type="molecule type" value="Genomic_DNA"/>
</dbReference>
<dbReference type="InterPro" id="IPR001138">
    <property type="entry name" value="Zn2Cys6_DnaBD"/>
</dbReference>
<proteinExistence type="predicted"/>
<dbReference type="InterPro" id="IPR007219">
    <property type="entry name" value="XnlR_reg_dom"/>
</dbReference>
<feature type="domain" description="C2H2-type" evidence="10">
    <location>
        <begin position="36"/>
        <end position="63"/>
    </location>
</feature>
<accession>A0A0D2I2I8</accession>
<name>A0A0D2I2I8_9EURO</name>
<dbReference type="SMART" id="SM00066">
    <property type="entry name" value="GAL4"/>
    <property type="match status" value="1"/>
</dbReference>
<reference evidence="11 12" key="1">
    <citation type="submission" date="2015-01" db="EMBL/GenBank/DDBJ databases">
        <title>The Genome Sequence of Rhinocladiella mackenzie CBS 650.93.</title>
        <authorList>
            <consortium name="The Broad Institute Genomics Platform"/>
            <person name="Cuomo C."/>
            <person name="de Hoog S."/>
            <person name="Gorbushina A."/>
            <person name="Stielow B."/>
            <person name="Teixiera M."/>
            <person name="Abouelleil A."/>
            <person name="Chapman S.B."/>
            <person name="Priest M."/>
            <person name="Young S.K."/>
            <person name="Wortman J."/>
            <person name="Nusbaum C."/>
            <person name="Birren B."/>
        </authorList>
    </citation>
    <scope>NUCLEOTIDE SEQUENCE [LARGE SCALE GENOMIC DNA]</scope>
    <source>
        <strain evidence="11 12">CBS 650.93</strain>
    </source>
</reference>
<dbReference type="InterPro" id="IPR036864">
    <property type="entry name" value="Zn2-C6_fun-type_DNA-bd_sf"/>
</dbReference>
<dbReference type="SUPFAM" id="SSF57667">
    <property type="entry name" value="beta-beta-alpha zinc fingers"/>
    <property type="match status" value="1"/>
</dbReference>
<evidence type="ECO:0000313" key="11">
    <source>
        <dbReference type="EMBL" id="KIW99953.1"/>
    </source>
</evidence>
<dbReference type="GeneID" id="25298952"/>
<dbReference type="RefSeq" id="XP_013267166.1">
    <property type="nucleotide sequence ID" value="XM_013411712.1"/>
</dbReference>
<keyword evidence="4" id="KW-0238">DNA-binding</keyword>
<dbReference type="VEuPathDB" id="FungiDB:Z518_10881"/>
<dbReference type="FunFam" id="3.30.160.60:FF:000515">
    <property type="entry name" value="early growth response protein 4"/>
    <property type="match status" value="1"/>
</dbReference>
<dbReference type="InterPro" id="IPR036236">
    <property type="entry name" value="Znf_C2H2_sf"/>
</dbReference>
<dbReference type="GO" id="GO:0000981">
    <property type="term" value="F:DNA-binding transcription factor activity, RNA polymerase II-specific"/>
    <property type="evidence" value="ECO:0007669"/>
    <property type="project" value="InterPro"/>
</dbReference>
<feature type="region of interest" description="Disordered" evidence="8">
    <location>
        <begin position="143"/>
        <end position="191"/>
    </location>
</feature>
<evidence type="ECO:0000256" key="3">
    <source>
        <dbReference type="ARBA" id="ARBA00023015"/>
    </source>
</evidence>
<keyword evidence="2" id="KW-0862">Zinc</keyword>
<dbReference type="PROSITE" id="PS00463">
    <property type="entry name" value="ZN2_CY6_FUNGAL_1"/>
    <property type="match status" value="1"/>
</dbReference>
<evidence type="ECO:0000256" key="8">
    <source>
        <dbReference type="SAM" id="MobiDB-lite"/>
    </source>
</evidence>
<evidence type="ECO:0000256" key="4">
    <source>
        <dbReference type="ARBA" id="ARBA00023125"/>
    </source>
</evidence>
<dbReference type="PROSITE" id="PS50048">
    <property type="entry name" value="ZN2_CY6_FUNGAL_2"/>
    <property type="match status" value="1"/>
</dbReference>
<evidence type="ECO:0000256" key="7">
    <source>
        <dbReference type="PROSITE-ProRule" id="PRU00042"/>
    </source>
</evidence>
<keyword evidence="5" id="KW-0804">Transcription</keyword>
<dbReference type="PANTHER" id="PTHR47660">
    <property type="entry name" value="TRANSCRIPTION FACTOR WITH C2H2 AND ZN(2)-CYS(6) DNA BINDING DOMAIN (EUROFUNG)-RELATED-RELATED"/>
    <property type="match status" value="1"/>
</dbReference>
<keyword evidence="7" id="KW-0863">Zinc-finger</keyword>
<feature type="domain" description="C2H2-type" evidence="10">
    <location>
        <begin position="64"/>
        <end position="91"/>
    </location>
</feature>
<evidence type="ECO:0000313" key="12">
    <source>
        <dbReference type="Proteomes" id="UP000053617"/>
    </source>
</evidence>
<dbReference type="SMART" id="SM00355">
    <property type="entry name" value="ZnF_C2H2"/>
    <property type="match status" value="2"/>
</dbReference>
<evidence type="ECO:0000259" key="9">
    <source>
        <dbReference type="PROSITE" id="PS50048"/>
    </source>
</evidence>
<feature type="compositionally biased region" description="Polar residues" evidence="8">
    <location>
        <begin position="156"/>
        <end position="191"/>
    </location>
</feature>
<evidence type="ECO:0000259" key="10">
    <source>
        <dbReference type="PROSITE" id="PS50157"/>
    </source>
</evidence>
<keyword evidence="6" id="KW-0539">Nucleus</keyword>
<dbReference type="Proteomes" id="UP000053617">
    <property type="component" value="Unassembled WGS sequence"/>
</dbReference>
<feature type="domain" description="Zn(2)-C6 fungal-type" evidence="9">
    <location>
        <begin position="109"/>
        <end position="138"/>
    </location>
</feature>
<dbReference type="GO" id="GO:0006351">
    <property type="term" value="P:DNA-templated transcription"/>
    <property type="evidence" value="ECO:0007669"/>
    <property type="project" value="InterPro"/>
</dbReference>
<dbReference type="OrthoDB" id="40579at2759"/>
<gene>
    <name evidence="11" type="ORF">Z518_10881</name>
</gene>
<dbReference type="PROSITE" id="PS00028">
    <property type="entry name" value="ZINC_FINGER_C2H2_1"/>
    <property type="match status" value="2"/>
</dbReference>
<dbReference type="HOGENOM" id="CLU_003487_0_1_1"/>
<dbReference type="AlphaFoldDB" id="A0A0D2I2I8"/>
<dbReference type="PROSITE" id="PS50157">
    <property type="entry name" value="ZINC_FINGER_C2H2_2"/>
    <property type="match status" value="2"/>
</dbReference>
<dbReference type="Pfam" id="PF00172">
    <property type="entry name" value="Zn_clus"/>
    <property type="match status" value="1"/>
</dbReference>
<keyword evidence="12" id="KW-1185">Reference proteome</keyword>
<dbReference type="Pfam" id="PF00096">
    <property type="entry name" value="zf-C2H2"/>
    <property type="match status" value="2"/>
</dbReference>
<dbReference type="CDD" id="cd00067">
    <property type="entry name" value="GAL4"/>
    <property type="match status" value="1"/>
</dbReference>
<dbReference type="Gene3D" id="3.30.160.60">
    <property type="entry name" value="Classic Zinc Finger"/>
    <property type="match status" value="2"/>
</dbReference>
<dbReference type="GO" id="GO:0003677">
    <property type="term" value="F:DNA binding"/>
    <property type="evidence" value="ECO:0007669"/>
    <property type="project" value="UniProtKB-KW"/>
</dbReference>
<keyword evidence="1" id="KW-0479">Metal-binding</keyword>
<dbReference type="PANTHER" id="PTHR47660:SF2">
    <property type="entry name" value="TRANSCRIPTION FACTOR WITH C2H2 AND ZN(2)-CYS(6) DNA BINDING DOMAIN (EUROFUNG)"/>
    <property type="match status" value="1"/>
</dbReference>
<evidence type="ECO:0008006" key="13">
    <source>
        <dbReference type="Google" id="ProtNLM"/>
    </source>
</evidence>
<evidence type="ECO:0000256" key="6">
    <source>
        <dbReference type="ARBA" id="ARBA00023242"/>
    </source>
</evidence>